<dbReference type="EMBL" id="LN774769">
    <property type="protein sequence ID" value="CEN28273.1"/>
    <property type="molecule type" value="Genomic_DNA"/>
</dbReference>
<keyword evidence="1" id="KW-0238">DNA-binding</keyword>
<feature type="domain" description="HTH cro/C1-type" evidence="2">
    <location>
        <begin position="6"/>
        <end position="58"/>
    </location>
</feature>
<protein>
    <submittedName>
        <fullName evidence="3">XRE-family transcriptional regulator</fullName>
    </submittedName>
</protein>
<dbReference type="KEGG" id="lpk:LACPI_1073"/>
<gene>
    <name evidence="3" type="ORF">LACPI_1073</name>
</gene>
<evidence type="ECO:0000259" key="2">
    <source>
        <dbReference type="PROSITE" id="PS50943"/>
    </source>
</evidence>
<evidence type="ECO:0000256" key="1">
    <source>
        <dbReference type="ARBA" id="ARBA00023125"/>
    </source>
</evidence>
<dbReference type="PANTHER" id="PTHR46558:SF11">
    <property type="entry name" value="HTH-TYPE TRANSCRIPTIONAL REGULATOR XRE"/>
    <property type="match status" value="1"/>
</dbReference>
<dbReference type="PROSITE" id="PS50943">
    <property type="entry name" value="HTH_CROC1"/>
    <property type="match status" value="1"/>
</dbReference>
<proteinExistence type="predicted"/>
<dbReference type="GO" id="GO:0003677">
    <property type="term" value="F:DNA binding"/>
    <property type="evidence" value="ECO:0007669"/>
    <property type="project" value="UniProtKB-KW"/>
</dbReference>
<evidence type="ECO:0000313" key="4">
    <source>
        <dbReference type="Proteomes" id="UP000033166"/>
    </source>
</evidence>
<dbReference type="HOGENOM" id="CLU_066192_4_7_9"/>
<dbReference type="Proteomes" id="UP000033166">
    <property type="component" value="Chromosome I"/>
</dbReference>
<dbReference type="RefSeq" id="WP_047915434.1">
    <property type="nucleotide sequence ID" value="NZ_LN774769.1"/>
</dbReference>
<dbReference type="PANTHER" id="PTHR46558">
    <property type="entry name" value="TRACRIPTIONAL REGULATORY PROTEIN-RELATED-RELATED"/>
    <property type="match status" value="1"/>
</dbReference>
<evidence type="ECO:0000313" key="3">
    <source>
        <dbReference type="EMBL" id="CEN28273.1"/>
    </source>
</evidence>
<dbReference type="InterPro" id="IPR010982">
    <property type="entry name" value="Lambda_DNA-bd_dom_sf"/>
</dbReference>
<dbReference type="Gene3D" id="1.10.260.40">
    <property type="entry name" value="lambda repressor-like DNA-binding domains"/>
    <property type="match status" value="1"/>
</dbReference>
<dbReference type="SMART" id="SM00530">
    <property type="entry name" value="HTH_XRE"/>
    <property type="match status" value="1"/>
</dbReference>
<reference evidence="4" key="1">
    <citation type="submission" date="2015-01" db="EMBL/GenBank/DDBJ databases">
        <authorList>
            <person name="Andreevskaya M."/>
        </authorList>
    </citation>
    <scope>NUCLEOTIDE SEQUENCE [LARGE SCALE GENOMIC DNA]</scope>
    <source>
        <strain evidence="4">MKFS47</strain>
    </source>
</reference>
<dbReference type="SUPFAM" id="SSF47413">
    <property type="entry name" value="lambda repressor-like DNA-binding domains"/>
    <property type="match status" value="1"/>
</dbReference>
<sequence>MLPERLKTLRLETKLTQKQVAQHFGISQQSYALWENGKRNPKHLQTIANFFNVSTDYLLGDTDIKTPVRLDDDLDIALDSFKSFDGKTMTENDRETIRDVLKEMFKDK</sequence>
<organism evidence="3 4">
    <name type="scientific">Pseudolactococcus piscium MKFS47</name>
    <dbReference type="NCBI Taxonomy" id="297352"/>
    <lineage>
        <taxon>Bacteria</taxon>
        <taxon>Bacillati</taxon>
        <taxon>Bacillota</taxon>
        <taxon>Bacilli</taxon>
        <taxon>Lactobacillales</taxon>
        <taxon>Streptococcaceae</taxon>
        <taxon>Pseudolactococcus</taxon>
    </lineage>
</organism>
<name>A0A0D6DWE9_9LACT</name>
<accession>A0A0D6DWE9</accession>
<dbReference type="STRING" id="1364.LP2241_30061"/>
<dbReference type="InterPro" id="IPR001387">
    <property type="entry name" value="Cro/C1-type_HTH"/>
</dbReference>
<dbReference type="Pfam" id="PF01381">
    <property type="entry name" value="HTH_3"/>
    <property type="match status" value="1"/>
</dbReference>
<dbReference type="CDD" id="cd00093">
    <property type="entry name" value="HTH_XRE"/>
    <property type="match status" value="1"/>
</dbReference>
<dbReference type="AlphaFoldDB" id="A0A0D6DWE9"/>